<dbReference type="InterPro" id="IPR001314">
    <property type="entry name" value="Peptidase_S1A"/>
</dbReference>
<dbReference type="Pfam" id="PF00089">
    <property type="entry name" value="Trypsin"/>
    <property type="match status" value="1"/>
</dbReference>
<dbReference type="InterPro" id="IPR009003">
    <property type="entry name" value="Peptidase_S1_PA"/>
</dbReference>
<feature type="domain" description="Peptidase S1" evidence="3">
    <location>
        <begin position="41"/>
        <end position="290"/>
    </location>
</feature>
<organism evidence="4 5">
    <name type="scientific">Aedes albopictus</name>
    <name type="common">Asian tiger mosquito</name>
    <name type="synonym">Stegomyia albopicta</name>
    <dbReference type="NCBI Taxonomy" id="7160"/>
    <lineage>
        <taxon>Eukaryota</taxon>
        <taxon>Metazoa</taxon>
        <taxon>Ecdysozoa</taxon>
        <taxon>Arthropoda</taxon>
        <taxon>Hexapoda</taxon>
        <taxon>Insecta</taxon>
        <taxon>Pterygota</taxon>
        <taxon>Neoptera</taxon>
        <taxon>Endopterygota</taxon>
        <taxon>Diptera</taxon>
        <taxon>Nematocera</taxon>
        <taxon>Culicoidea</taxon>
        <taxon>Culicidae</taxon>
        <taxon>Culicinae</taxon>
        <taxon>Aedini</taxon>
        <taxon>Aedes</taxon>
        <taxon>Stegomyia</taxon>
    </lineage>
</organism>
<keyword evidence="5" id="KW-1185">Reference proteome</keyword>
<dbReference type="GeneID" id="109404747"/>
<dbReference type="SUPFAM" id="SSF50494">
    <property type="entry name" value="Trypsin-like serine proteases"/>
    <property type="match status" value="1"/>
</dbReference>
<reference evidence="4" key="2">
    <citation type="submission" date="2025-05" db="UniProtKB">
        <authorList>
            <consortium name="EnsemblMetazoa"/>
        </authorList>
    </citation>
    <scope>IDENTIFICATION</scope>
    <source>
        <strain evidence="4">Foshan</strain>
    </source>
</reference>
<dbReference type="EnsemblMetazoa" id="AALFPA23_022698.R33688">
    <property type="protein sequence ID" value="AALFPA23_022698.P33688"/>
    <property type="gene ID" value="AALFPA23_022698"/>
</dbReference>
<evidence type="ECO:0000256" key="1">
    <source>
        <dbReference type="ARBA" id="ARBA00024195"/>
    </source>
</evidence>
<dbReference type="InterPro" id="IPR043504">
    <property type="entry name" value="Peptidase_S1_PA_chymotrypsin"/>
</dbReference>
<dbReference type="InterPro" id="IPR001254">
    <property type="entry name" value="Trypsin_dom"/>
</dbReference>
<keyword evidence="2" id="KW-0732">Signal</keyword>
<evidence type="ECO:0000259" key="3">
    <source>
        <dbReference type="PROSITE" id="PS50240"/>
    </source>
</evidence>
<protein>
    <recommendedName>
        <fullName evidence="3">Peptidase S1 domain-containing protein</fullName>
    </recommendedName>
</protein>
<accession>A0ABM1ZY18</accession>
<dbReference type="PRINTS" id="PR00722">
    <property type="entry name" value="CHYMOTRYPSIN"/>
</dbReference>
<dbReference type="InterPro" id="IPR018114">
    <property type="entry name" value="TRYPSIN_HIS"/>
</dbReference>
<feature type="signal peptide" evidence="2">
    <location>
        <begin position="1"/>
        <end position="24"/>
    </location>
</feature>
<dbReference type="PROSITE" id="PS50240">
    <property type="entry name" value="TRYPSIN_DOM"/>
    <property type="match status" value="1"/>
</dbReference>
<evidence type="ECO:0000313" key="5">
    <source>
        <dbReference type="Proteomes" id="UP000069940"/>
    </source>
</evidence>
<sequence length="292" mass="32551">MTTRFQRTVVMLYFFCELATRGFSLTPRHYQQSPATTNATICGTRSSELPPANWPFHVALFYTLTPYRKYYLCGGTIVGERAIITAAHCVVGQRAAETMKQTMLTVQAGVFELEGNFNVNVTSYNVTGITLHPEYDMKNLRNDVAVLKVSGPIEFNDRIQPACLWPAENASIRGIENTVGTAVGWGIDNTEQFSNILKESTHQLVSVKRCRKYLPGILDRYNDTILCARTGVCSGSGGSGLYVRQDDQFYLRGIVAFGPATGRNKRCGIDTVTAFVNIAFYTEWINQMMSED</sequence>
<reference evidence="5" key="1">
    <citation type="journal article" date="2015" name="Proc. Natl. Acad. Sci. U.S.A.">
        <title>Genome sequence of the Asian Tiger mosquito, Aedes albopictus, reveals insights into its biology, genetics, and evolution.</title>
        <authorList>
            <person name="Chen X.G."/>
            <person name="Jiang X."/>
            <person name="Gu J."/>
            <person name="Xu M."/>
            <person name="Wu Y."/>
            <person name="Deng Y."/>
            <person name="Zhang C."/>
            <person name="Bonizzoni M."/>
            <person name="Dermauw W."/>
            <person name="Vontas J."/>
            <person name="Armbruster P."/>
            <person name="Huang X."/>
            <person name="Yang Y."/>
            <person name="Zhang H."/>
            <person name="He W."/>
            <person name="Peng H."/>
            <person name="Liu Y."/>
            <person name="Wu K."/>
            <person name="Chen J."/>
            <person name="Lirakis M."/>
            <person name="Topalis P."/>
            <person name="Van Leeuwen T."/>
            <person name="Hall A.B."/>
            <person name="Jiang X."/>
            <person name="Thorpe C."/>
            <person name="Mueller R.L."/>
            <person name="Sun C."/>
            <person name="Waterhouse R.M."/>
            <person name="Yan G."/>
            <person name="Tu Z.J."/>
            <person name="Fang X."/>
            <person name="James A.A."/>
        </authorList>
    </citation>
    <scope>NUCLEOTIDE SEQUENCE [LARGE SCALE GENOMIC DNA]</scope>
    <source>
        <strain evidence="5">Foshan</strain>
    </source>
</reference>
<dbReference type="CDD" id="cd00190">
    <property type="entry name" value="Tryp_SPc"/>
    <property type="match status" value="1"/>
</dbReference>
<name>A0ABM1ZY18_AEDAL</name>
<proteinExistence type="inferred from homology"/>
<evidence type="ECO:0000313" key="4">
    <source>
        <dbReference type="EnsemblMetazoa" id="AALFPA23_022698.P33688"/>
    </source>
</evidence>
<dbReference type="Gene3D" id="2.40.10.10">
    <property type="entry name" value="Trypsin-like serine proteases"/>
    <property type="match status" value="1"/>
</dbReference>
<feature type="chain" id="PRO_5045667549" description="Peptidase S1 domain-containing protein" evidence="2">
    <location>
        <begin position="25"/>
        <end position="292"/>
    </location>
</feature>
<comment type="similarity">
    <text evidence="1">Belongs to the peptidase S1 family. CLIP subfamily.</text>
</comment>
<dbReference type="SMART" id="SM00020">
    <property type="entry name" value="Tryp_SPc"/>
    <property type="match status" value="1"/>
</dbReference>
<dbReference type="InterPro" id="IPR051333">
    <property type="entry name" value="CLIP_Serine_Protease"/>
</dbReference>
<evidence type="ECO:0000256" key="2">
    <source>
        <dbReference type="SAM" id="SignalP"/>
    </source>
</evidence>
<dbReference type="Proteomes" id="UP000069940">
    <property type="component" value="Unassembled WGS sequence"/>
</dbReference>
<dbReference type="PANTHER" id="PTHR24260:SF136">
    <property type="entry name" value="GH08193P-RELATED"/>
    <property type="match status" value="1"/>
</dbReference>
<dbReference type="RefSeq" id="XP_019533219.3">
    <property type="nucleotide sequence ID" value="XM_019677674.4"/>
</dbReference>
<dbReference type="PANTHER" id="PTHR24260">
    <property type="match status" value="1"/>
</dbReference>
<dbReference type="PROSITE" id="PS00134">
    <property type="entry name" value="TRYPSIN_HIS"/>
    <property type="match status" value="1"/>
</dbReference>